<dbReference type="Proteomes" id="UP000024376">
    <property type="component" value="Unassembled WGS sequence"/>
</dbReference>
<dbReference type="GO" id="GO:0005634">
    <property type="term" value="C:nucleus"/>
    <property type="evidence" value="ECO:0007669"/>
    <property type="project" value="UniProtKB-SubCell"/>
</dbReference>
<dbReference type="GO" id="GO:0045944">
    <property type="term" value="P:positive regulation of transcription by RNA polymerase II"/>
    <property type="evidence" value="ECO:0007669"/>
    <property type="project" value="TreeGrafter"/>
</dbReference>
<dbReference type="GO" id="GO:0003700">
    <property type="term" value="F:DNA-binding transcription factor activity"/>
    <property type="evidence" value="ECO:0007669"/>
    <property type="project" value="TreeGrafter"/>
</dbReference>
<dbReference type="OrthoDB" id="407832at2759"/>
<evidence type="ECO:0008006" key="6">
    <source>
        <dbReference type="Google" id="ProtNLM"/>
    </source>
</evidence>
<comment type="subcellular location">
    <subcellularLocation>
        <location evidence="1">Nucleus</location>
    </subcellularLocation>
</comment>
<organism evidence="4 5">
    <name type="scientific">Hypocrea jecorina (strain ATCC 56765 / BCRC 32924 / NRRL 11460 / Rut C-30)</name>
    <name type="common">Trichoderma reesei</name>
    <dbReference type="NCBI Taxonomy" id="1344414"/>
    <lineage>
        <taxon>Eukaryota</taxon>
        <taxon>Fungi</taxon>
        <taxon>Dikarya</taxon>
        <taxon>Ascomycota</taxon>
        <taxon>Pezizomycotina</taxon>
        <taxon>Sordariomycetes</taxon>
        <taxon>Hypocreomycetidae</taxon>
        <taxon>Hypocreales</taxon>
        <taxon>Hypocreaceae</taxon>
        <taxon>Trichoderma</taxon>
    </lineage>
</organism>
<dbReference type="HOGENOM" id="CLU_008719_0_1_1"/>
<dbReference type="Pfam" id="PF11951">
    <property type="entry name" value="Fungal_trans_2"/>
    <property type="match status" value="1"/>
</dbReference>
<feature type="non-terminal residue" evidence="4">
    <location>
        <position position="1"/>
    </location>
</feature>
<sequence>GDEARPICGQCTRSRRYCARPQKSSRWLLYHHPSEPANIVNETAGRTRFPSPEDPRAALELPDVAWYFHNYINSLAKWYDLGDALRQFETKVPLLALDEPLLFSAVIALSAEHQCQTRGPQIARESAAFYHGHCVRRLIQLDEKSELLTNGVALAAACLLRSYEILDEDVDPNRHLRGAYSLASCEASITGSPPDSLLAARFWNYLREDITFSLFEGCPLKMDVTESAAPSLADDGHDKQLHSVSLILGQIINKAFRSQISAVDWQKLVDMVHTWLGELPTHVQPFSRGRSVTLSTVGELPSFWFLQDFHASARQYLLVSLSILAVSAQPGQLSMLPAVNANTAITGHAADKDDLLDAYALEICGIAFTTNIPSVVVNSFGPIAYCGKFIRSEQARQEVIRRLASCKRPVGWPVERLISSLKQSWTAADHPEPRSPPFSGEAGPSPGSPASY</sequence>
<dbReference type="KEGG" id="trr:M419DRAFT_86314"/>
<gene>
    <name evidence="4" type="ORF">M419DRAFT_86314</name>
</gene>
<proteinExistence type="predicted"/>
<evidence type="ECO:0000256" key="2">
    <source>
        <dbReference type="ARBA" id="ARBA00023242"/>
    </source>
</evidence>
<dbReference type="InterPro" id="IPR021858">
    <property type="entry name" value="Fun_TF"/>
</dbReference>
<evidence type="ECO:0000256" key="3">
    <source>
        <dbReference type="SAM" id="MobiDB-lite"/>
    </source>
</evidence>
<evidence type="ECO:0000256" key="1">
    <source>
        <dbReference type="ARBA" id="ARBA00004123"/>
    </source>
</evidence>
<reference evidence="5" key="1">
    <citation type="journal article" date="2013" name="Ind. Biotechnol.">
        <title>Comparative genomics analysis of Trichoderma reesei strains.</title>
        <authorList>
            <person name="Koike H."/>
            <person name="Aerts A."/>
            <person name="LaButti K."/>
            <person name="Grigoriev I.V."/>
            <person name="Baker S.E."/>
        </authorList>
    </citation>
    <scope>NUCLEOTIDE SEQUENCE [LARGE SCALE GENOMIC DNA]</scope>
    <source>
        <strain evidence="5">ATCC 56765 / BCRC 32924 / NRRL 11460 / Rut C-30</strain>
    </source>
</reference>
<dbReference type="PANTHER" id="PTHR37534">
    <property type="entry name" value="TRANSCRIPTIONAL ACTIVATOR PROTEIN UGA3"/>
    <property type="match status" value="1"/>
</dbReference>
<feature type="region of interest" description="Disordered" evidence="3">
    <location>
        <begin position="425"/>
        <end position="452"/>
    </location>
</feature>
<dbReference type="PANTHER" id="PTHR37534:SF2">
    <property type="entry name" value="N-ACETYLTRANSFERASE DOMAIN-CONTAINING PROTEIN"/>
    <property type="match status" value="1"/>
</dbReference>
<evidence type="ECO:0000313" key="5">
    <source>
        <dbReference type="Proteomes" id="UP000024376"/>
    </source>
</evidence>
<name>A0A024S485_HYPJR</name>
<dbReference type="AlphaFoldDB" id="A0A024S485"/>
<keyword evidence="2" id="KW-0539">Nucleus</keyword>
<dbReference type="GO" id="GO:0000976">
    <property type="term" value="F:transcription cis-regulatory region binding"/>
    <property type="evidence" value="ECO:0007669"/>
    <property type="project" value="TreeGrafter"/>
</dbReference>
<protein>
    <recommendedName>
        <fullName evidence="6">Zn(2)-C6 fungal-type domain-containing protein</fullName>
    </recommendedName>
</protein>
<dbReference type="EMBL" id="KI911157">
    <property type="protein sequence ID" value="ETR99285.1"/>
    <property type="molecule type" value="Genomic_DNA"/>
</dbReference>
<evidence type="ECO:0000313" key="4">
    <source>
        <dbReference type="EMBL" id="ETR99285.1"/>
    </source>
</evidence>
<accession>A0A024S485</accession>